<comment type="pathway">
    <text evidence="1 7">Cell wall biogenesis; peptidoglycan biosynthesis.</text>
</comment>
<dbReference type="UniPathway" id="UPA00219"/>
<dbReference type="GO" id="GO:0008360">
    <property type="term" value="P:regulation of cell shape"/>
    <property type="evidence" value="ECO:0007669"/>
    <property type="project" value="UniProtKB-UniRule"/>
</dbReference>
<keyword evidence="6 7" id="KW-0961">Cell wall biogenesis/degradation</keyword>
<dbReference type="GO" id="GO:0071555">
    <property type="term" value="P:cell wall organization"/>
    <property type="evidence" value="ECO:0007669"/>
    <property type="project" value="UniProtKB-UniRule"/>
</dbReference>
<dbReference type="STRING" id="485915.Dret_2461"/>
<comment type="similarity">
    <text evidence="2">Belongs to the YkuD family.</text>
</comment>
<dbReference type="KEGG" id="drt:Dret_2461"/>
<evidence type="ECO:0000256" key="1">
    <source>
        <dbReference type="ARBA" id="ARBA00004752"/>
    </source>
</evidence>
<dbReference type="Pfam" id="PF24125">
    <property type="entry name" value="Cds6_C"/>
    <property type="match status" value="1"/>
</dbReference>
<evidence type="ECO:0000256" key="2">
    <source>
        <dbReference type="ARBA" id="ARBA00005992"/>
    </source>
</evidence>
<feature type="active site" description="Proton donor/acceptor" evidence="7">
    <location>
        <position position="128"/>
    </location>
</feature>
<evidence type="ECO:0000256" key="8">
    <source>
        <dbReference type="SAM" id="SignalP"/>
    </source>
</evidence>
<proteinExistence type="inferred from homology"/>
<keyword evidence="3" id="KW-0808">Transferase</keyword>
<evidence type="ECO:0000256" key="5">
    <source>
        <dbReference type="ARBA" id="ARBA00022984"/>
    </source>
</evidence>
<reference evidence="11" key="1">
    <citation type="submission" date="2009-09" db="EMBL/GenBank/DDBJ databases">
        <title>The complete chromosome of Desulfohalobium retbaense DSM 5692.</title>
        <authorList>
            <consortium name="US DOE Joint Genome Institute (JGI-PGF)"/>
            <person name="Lucas S."/>
            <person name="Copeland A."/>
            <person name="Lapidus A."/>
            <person name="Glavina del Rio T."/>
            <person name="Dalin E."/>
            <person name="Tice H."/>
            <person name="Bruce D."/>
            <person name="Goodwin L."/>
            <person name="Pitluck S."/>
            <person name="Kyrpides N."/>
            <person name="Mavromatis K."/>
            <person name="Ivanova N."/>
            <person name="Mikhailova N."/>
            <person name="Munk A.C."/>
            <person name="Brettin T."/>
            <person name="Detter J.C."/>
            <person name="Han C."/>
            <person name="Tapia R."/>
            <person name="Larimer F."/>
            <person name="Land M."/>
            <person name="Hauser L."/>
            <person name="Markowitz V."/>
            <person name="Cheng J.-F."/>
            <person name="Hugenholtz P."/>
            <person name="Woyke T."/>
            <person name="Wu D."/>
            <person name="Spring S."/>
            <person name="Klenk H.-P."/>
            <person name="Eisen J.A."/>
        </authorList>
    </citation>
    <scope>NUCLEOTIDE SEQUENCE [LARGE SCALE GENOMIC DNA]</scope>
    <source>
        <strain evidence="11">DSM 5692</strain>
    </source>
</reference>
<evidence type="ECO:0000256" key="3">
    <source>
        <dbReference type="ARBA" id="ARBA00022679"/>
    </source>
</evidence>
<dbReference type="Pfam" id="PF03734">
    <property type="entry name" value="YkuD"/>
    <property type="match status" value="1"/>
</dbReference>
<dbReference type="GO" id="GO:0004180">
    <property type="term" value="F:carboxypeptidase activity"/>
    <property type="evidence" value="ECO:0007669"/>
    <property type="project" value="UniProtKB-ARBA"/>
</dbReference>
<evidence type="ECO:0000256" key="6">
    <source>
        <dbReference type="ARBA" id="ARBA00023316"/>
    </source>
</evidence>
<keyword evidence="11" id="KW-1185">Reference proteome</keyword>
<reference evidence="10 11" key="2">
    <citation type="journal article" date="2010" name="Stand. Genomic Sci.">
        <title>Complete genome sequence of Desulfohalobium retbaense type strain (HR(100)).</title>
        <authorList>
            <person name="Spring S."/>
            <person name="Nolan M."/>
            <person name="Lapidus A."/>
            <person name="Glavina Del Rio T."/>
            <person name="Copeland A."/>
            <person name="Tice H."/>
            <person name="Cheng J.F."/>
            <person name="Lucas S."/>
            <person name="Land M."/>
            <person name="Chen F."/>
            <person name="Bruce D."/>
            <person name="Goodwin L."/>
            <person name="Pitluck S."/>
            <person name="Ivanova N."/>
            <person name="Mavromatis K."/>
            <person name="Mikhailova N."/>
            <person name="Pati A."/>
            <person name="Chen A."/>
            <person name="Palaniappan K."/>
            <person name="Hauser L."/>
            <person name="Chang Y.J."/>
            <person name="Jeffries C.D."/>
            <person name="Munk C."/>
            <person name="Kiss H."/>
            <person name="Chain P."/>
            <person name="Han C."/>
            <person name="Brettin T."/>
            <person name="Detter J.C."/>
            <person name="Schuler E."/>
            <person name="Goker M."/>
            <person name="Rohde M."/>
            <person name="Bristow J."/>
            <person name="Eisen J.A."/>
            <person name="Markowitz V."/>
            <person name="Hugenholtz P."/>
            <person name="Kyrpides N.C."/>
            <person name="Klenk H.P."/>
        </authorList>
    </citation>
    <scope>NUCLEOTIDE SEQUENCE [LARGE SCALE GENOMIC DNA]</scope>
    <source>
        <strain evidence="10 11">DSM 5692</strain>
    </source>
</reference>
<feature type="chain" id="PRO_5002992844" evidence="8">
    <location>
        <begin position="27"/>
        <end position="304"/>
    </location>
</feature>
<dbReference type="PANTHER" id="PTHR36699:SF1">
    <property type="entry name" value="L,D-TRANSPEPTIDASE YAFK-RELATED"/>
    <property type="match status" value="1"/>
</dbReference>
<dbReference type="GO" id="GO:0009252">
    <property type="term" value="P:peptidoglycan biosynthetic process"/>
    <property type="evidence" value="ECO:0007669"/>
    <property type="project" value="UniProtKB-UniPathway"/>
</dbReference>
<dbReference type="GO" id="GO:0016740">
    <property type="term" value="F:transferase activity"/>
    <property type="evidence" value="ECO:0007669"/>
    <property type="project" value="UniProtKB-KW"/>
</dbReference>
<dbReference type="InterPro" id="IPR056203">
    <property type="entry name" value="Cds6_C"/>
</dbReference>
<evidence type="ECO:0000259" key="9">
    <source>
        <dbReference type="PROSITE" id="PS52029"/>
    </source>
</evidence>
<dbReference type="EMBL" id="CP001734">
    <property type="protein sequence ID" value="ACV69743.1"/>
    <property type="molecule type" value="Genomic_DNA"/>
</dbReference>
<feature type="domain" description="L,D-TPase catalytic" evidence="9">
    <location>
        <begin position="40"/>
        <end position="167"/>
    </location>
</feature>
<dbReference type="PANTHER" id="PTHR36699">
    <property type="entry name" value="LD-TRANSPEPTIDASE"/>
    <property type="match status" value="1"/>
</dbReference>
<dbReference type="PROSITE" id="PS52029">
    <property type="entry name" value="LD_TPASE"/>
    <property type="match status" value="1"/>
</dbReference>
<dbReference type="AlphaFoldDB" id="C8X5P6"/>
<evidence type="ECO:0000256" key="7">
    <source>
        <dbReference type="PROSITE-ProRule" id="PRU01373"/>
    </source>
</evidence>
<dbReference type="eggNOG" id="COG3034">
    <property type="taxonomic scope" value="Bacteria"/>
</dbReference>
<feature type="active site" description="Nucleophile" evidence="7">
    <location>
        <position position="142"/>
    </location>
</feature>
<dbReference type="SUPFAM" id="SSF141523">
    <property type="entry name" value="L,D-transpeptidase catalytic domain-like"/>
    <property type="match status" value="1"/>
</dbReference>
<keyword evidence="4 7" id="KW-0133">Cell shape</keyword>
<evidence type="ECO:0000313" key="11">
    <source>
        <dbReference type="Proteomes" id="UP000001052"/>
    </source>
</evidence>
<accession>C8X5P6</accession>
<dbReference type="InterPro" id="IPR038063">
    <property type="entry name" value="Transpep_catalytic_dom"/>
</dbReference>
<keyword evidence="5 7" id="KW-0573">Peptidoglycan synthesis</keyword>
<dbReference type="CDD" id="cd16913">
    <property type="entry name" value="YkuD_like"/>
    <property type="match status" value="1"/>
</dbReference>
<dbReference type="InterPro" id="IPR005490">
    <property type="entry name" value="LD_TPept_cat_dom"/>
</dbReference>
<dbReference type="Proteomes" id="UP000001052">
    <property type="component" value="Chromosome"/>
</dbReference>
<keyword evidence="8" id="KW-0732">Signal</keyword>
<name>C8X5P6_DESRD</name>
<dbReference type="HOGENOM" id="CLU_914408_0_0_7"/>
<gene>
    <name evidence="10" type="ordered locus">Dret_2461</name>
</gene>
<organism evidence="10 11">
    <name type="scientific">Desulfohalobium retbaense (strain ATCC 49708 / DSM 5692 / JCM 16813 / HR100)</name>
    <dbReference type="NCBI Taxonomy" id="485915"/>
    <lineage>
        <taxon>Bacteria</taxon>
        <taxon>Pseudomonadati</taxon>
        <taxon>Thermodesulfobacteriota</taxon>
        <taxon>Desulfovibrionia</taxon>
        <taxon>Desulfovibrionales</taxon>
        <taxon>Desulfohalobiaceae</taxon>
        <taxon>Desulfohalobium</taxon>
    </lineage>
</organism>
<feature type="signal peptide" evidence="8">
    <location>
        <begin position="1"/>
        <end position="26"/>
    </location>
</feature>
<sequence length="304" mass="34657">MGHRFALLAGAWTTFILCFFPSPAPGWEVPPVSPEHGPACFLVVEKAEQRLVWTNATSTQLVWQCSTGSSGGDKWREGDLATPEGVYFMTRRQTGLPEKLYGNLAFPLNYPNPVDRLRGKTGYGIWLHGRGKPLVPRDTRGCIALRTPMLKRLSSLFALQRTPVFIGETAASEFSVAEASTENELVRQVQAWAEAWEARSDTFFSFYAPSKFSRAHDAPFERFQRRKEDLFERYDWIELEIGPVQVLPGPGYWVTVFEQHFRSPSYSDIGVKRLYWQHSSQWKIVGEEWVPGTWEPPKCKNPLP</sequence>
<dbReference type="Gene3D" id="2.40.440.10">
    <property type="entry name" value="L,D-transpeptidase catalytic domain-like"/>
    <property type="match status" value="1"/>
</dbReference>
<evidence type="ECO:0000256" key="4">
    <source>
        <dbReference type="ARBA" id="ARBA00022960"/>
    </source>
</evidence>
<evidence type="ECO:0000313" key="10">
    <source>
        <dbReference type="EMBL" id="ACV69743.1"/>
    </source>
</evidence>
<protein>
    <submittedName>
        <fullName evidence="10">ErfK/YbiS/YcfS/YnhG family protein</fullName>
    </submittedName>
</protein>